<organism evidence="4 5">
    <name type="scientific">Anaerobaca lacustris</name>
    <dbReference type="NCBI Taxonomy" id="3044600"/>
    <lineage>
        <taxon>Bacteria</taxon>
        <taxon>Pseudomonadati</taxon>
        <taxon>Planctomycetota</taxon>
        <taxon>Phycisphaerae</taxon>
        <taxon>Sedimentisphaerales</taxon>
        <taxon>Anaerobacaceae</taxon>
        <taxon>Anaerobaca</taxon>
    </lineage>
</organism>
<dbReference type="Pfam" id="PF13385">
    <property type="entry name" value="Laminin_G_3"/>
    <property type="match status" value="1"/>
</dbReference>
<evidence type="ECO:0000256" key="1">
    <source>
        <dbReference type="ARBA" id="ARBA00022729"/>
    </source>
</evidence>
<evidence type="ECO:0000313" key="5">
    <source>
        <dbReference type="Proteomes" id="UP001431776"/>
    </source>
</evidence>
<name>A0AAW6TYR3_9BACT</name>
<dbReference type="GO" id="GO:0004560">
    <property type="term" value="F:alpha-L-fucosidase activity"/>
    <property type="evidence" value="ECO:0007669"/>
    <property type="project" value="TreeGrafter"/>
</dbReference>
<keyword evidence="4" id="KW-0378">Hydrolase</keyword>
<dbReference type="PANTHER" id="PTHR31084:SF0">
    <property type="entry name" value="ALPHA-L-FUCOSIDASE 2"/>
    <property type="match status" value="1"/>
</dbReference>
<dbReference type="SUPFAM" id="SSF49899">
    <property type="entry name" value="Concanavalin A-like lectins/glucanases"/>
    <property type="match status" value="1"/>
</dbReference>
<dbReference type="Proteomes" id="UP001431776">
    <property type="component" value="Unassembled WGS sequence"/>
</dbReference>
<dbReference type="Pfam" id="PF21307">
    <property type="entry name" value="Glyco_hydro_95_C"/>
    <property type="match status" value="1"/>
</dbReference>
<keyword evidence="1" id="KW-0732">Signal</keyword>
<accession>A0AAW6TYR3</accession>
<dbReference type="AlphaFoldDB" id="A0AAW6TYR3"/>
<keyword evidence="2" id="KW-1015">Disulfide bond</keyword>
<evidence type="ECO:0000256" key="2">
    <source>
        <dbReference type="ARBA" id="ARBA00023157"/>
    </source>
</evidence>
<keyword evidence="5" id="KW-1185">Reference proteome</keyword>
<dbReference type="SMART" id="SM00560">
    <property type="entry name" value="LamGL"/>
    <property type="match status" value="1"/>
</dbReference>
<dbReference type="InterPro" id="IPR008928">
    <property type="entry name" value="6-hairpin_glycosidase_sf"/>
</dbReference>
<comment type="caution">
    <text evidence="4">The sequence shown here is derived from an EMBL/GenBank/DDBJ whole genome shotgun (WGS) entry which is preliminary data.</text>
</comment>
<dbReference type="Gene3D" id="1.50.10.10">
    <property type="match status" value="1"/>
</dbReference>
<evidence type="ECO:0000313" key="4">
    <source>
        <dbReference type="EMBL" id="MDI6449770.1"/>
    </source>
</evidence>
<reference evidence="4" key="1">
    <citation type="submission" date="2023-05" db="EMBL/GenBank/DDBJ databases">
        <title>Anaerotaeda fermentans gen. nov., sp. nov., a novel anaerobic planctomycete of the new family within the order Sedimentisphaerales isolated from Taman Peninsula, Russia.</title>
        <authorList>
            <person name="Khomyakova M.A."/>
            <person name="Merkel A.Y."/>
            <person name="Slobodkin A.I."/>
        </authorList>
    </citation>
    <scope>NUCLEOTIDE SEQUENCE</scope>
    <source>
        <strain evidence="4">M17dextr</strain>
    </source>
</reference>
<dbReference type="PANTHER" id="PTHR31084">
    <property type="entry name" value="ALPHA-L-FUCOSIDASE 2"/>
    <property type="match status" value="1"/>
</dbReference>
<dbReference type="SUPFAM" id="SSF48208">
    <property type="entry name" value="Six-hairpin glycosidases"/>
    <property type="match status" value="1"/>
</dbReference>
<dbReference type="InterPro" id="IPR006558">
    <property type="entry name" value="LamG-like"/>
</dbReference>
<feature type="domain" description="LamG-like jellyroll fold" evidence="3">
    <location>
        <begin position="54"/>
        <end position="186"/>
    </location>
</feature>
<dbReference type="RefSeq" id="WP_349245179.1">
    <property type="nucleotide sequence ID" value="NZ_JASCXX010000013.1"/>
</dbReference>
<dbReference type="EMBL" id="JASCXX010000013">
    <property type="protein sequence ID" value="MDI6449770.1"/>
    <property type="molecule type" value="Genomic_DNA"/>
</dbReference>
<dbReference type="InterPro" id="IPR049053">
    <property type="entry name" value="AFCA-like_C"/>
</dbReference>
<proteinExistence type="predicted"/>
<protein>
    <submittedName>
        <fullName evidence="4">Glycoside hydrolase N-terminal domain-containing protein</fullName>
    </submittedName>
</protein>
<dbReference type="InterPro" id="IPR054363">
    <property type="entry name" value="GH95_cat"/>
</dbReference>
<evidence type="ECO:0000259" key="3">
    <source>
        <dbReference type="SMART" id="SM00560"/>
    </source>
</evidence>
<dbReference type="Gene3D" id="2.60.40.1180">
    <property type="entry name" value="Golgi alpha-mannosidase II"/>
    <property type="match status" value="1"/>
</dbReference>
<dbReference type="Gene3D" id="2.70.98.50">
    <property type="entry name" value="putative glycoside hydrolase family protein from bacillus halodurans"/>
    <property type="match status" value="1"/>
</dbReference>
<dbReference type="Pfam" id="PF14498">
    <property type="entry name" value="Glyco_hyd_65N_2"/>
    <property type="match status" value="1"/>
</dbReference>
<dbReference type="Gene3D" id="2.60.120.200">
    <property type="match status" value="1"/>
</dbReference>
<dbReference type="GO" id="GO:0005975">
    <property type="term" value="P:carbohydrate metabolic process"/>
    <property type="evidence" value="ECO:0007669"/>
    <property type="project" value="InterPro"/>
</dbReference>
<dbReference type="Pfam" id="PF22124">
    <property type="entry name" value="Glyco_hydro_95_cat"/>
    <property type="match status" value="1"/>
</dbReference>
<dbReference type="InterPro" id="IPR027414">
    <property type="entry name" value="GH95_N_dom"/>
</dbReference>
<dbReference type="InterPro" id="IPR013320">
    <property type="entry name" value="ConA-like_dom_sf"/>
</dbReference>
<dbReference type="InterPro" id="IPR013780">
    <property type="entry name" value="Glyco_hydro_b"/>
</dbReference>
<sequence length="999" mass="109483">MQSRRRWFSTGWVAIAVALLLVGPTGAAGSDGMRLDGKSPIYEAQSQRALDLTDEVTLEAWVRADRMGQSGGRILDKSMPGTSDGYMLDTFPGNSLRFVNAKGSCTYDAKLPADRWSHVAGVYSASKKIMKLYLNGQEVASADGGAFVPMTTTGIPLRIGCDPRGDNRFVGRIQRAAVYRRALNADEIASRANQAEPASLRGVVGEWVFAAEPGRKIEPVAGRLALEVEGLNSSTRFWGTIAGQVSAPKEPLSLWYRQPAVEWVEALAVGNGRLGAMVFGGIDRERIQLNEDTLWAGGPYDPTRPEALEALPEARRLIFAGKYREADALIGKQMMSKPLGQMPYQVVGDLLLAFPSVEKVTDYRRDLNLDEAVASVTYTVDDVTFKREVFSSPVDQVIVVRITASKPGRVSFTAGMKTPQRATIETENSDTLVMRGVNGASQGIDGALKFQSRVRVLASGGTTKSEGDRLTVTNADSATLLVAAATSYKSFKDVSGDPETPAKAAITAASAKSFDTLRADHVAEHRRLFRRVSLDLGVTEVASLPTDERIRNSMTNHDPQLAALYFQFGRYLLISSSRPGTQPANLQGIWNDSMSPPWSSKYTININTEMNYWPAEPTALSECVEPLVAMVMDLTETGARTARVNWGASGWVCHHNTDLWRASGPIDGPFWGFWPTGGAWLCKHLWEHYEYGGDQAFLAKVYPALKGASQFFLDTLVEEPTHKWLVTCPSISPENGHKYGVSVCAGPTMDNQILRDLFASCIHAATILGVDEAFRGKLEATRARLAPDQIGKEGQLQEWLEDWDMEAGDIHHRHVSHLYGLHPSDQINVHDTPELAAAVRRSLEIRGDNATGWGIGWRINLWARLQDAEHTFQILKLLLGPERTYPNMFDAHPPFQIDGNFGGASGIAEMLLQTRVRFSGPAMTAEIELLPALPKAFATGSVRGLRAKGGFDVDIEWADGKLVAATIRSRLGSACRLRYGDVVREVRIEKGGTFRWDGR</sequence>
<gene>
    <name evidence="4" type="ORF">QJ522_11995</name>
</gene>
<dbReference type="InterPro" id="IPR012341">
    <property type="entry name" value="6hp_glycosidase-like_sf"/>
</dbReference>